<feature type="region of interest" description="Disordered" evidence="1">
    <location>
        <begin position="139"/>
        <end position="206"/>
    </location>
</feature>
<evidence type="ECO:0000256" key="1">
    <source>
        <dbReference type="SAM" id="MobiDB-lite"/>
    </source>
</evidence>
<accession>A0A9N7VGP7</accession>
<gene>
    <name evidence="2" type="ORF">PLEPLA_LOCUS39725</name>
</gene>
<dbReference type="EMBL" id="CADEAL010004111">
    <property type="protein sequence ID" value="CAB1451986.1"/>
    <property type="molecule type" value="Genomic_DNA"/>
</dbReference>
<keyword evidence="3" id="KW-1185">Reference proteome</keyword>
<evidence type="ECO:0000313" key="3">
    <source>
        <dbReference type="Proteomes" id="UP001153269"/>
    </source>
</evidence>
<organism evidence="2 3">
    <name type="scientific">Pleuronectes platessa</name>
    <name type="common">European plaice</name>
    <dbReference type="NCBI Taxonomy" id="8262"/>
    <lineage>
        <taxon>Eukaryota</taxon>
        <taxon>Metazoa</taxon>
        <taxon>Chordata</taxon>
        <taxon>Craniata</taxon>
        <taxon>Vertebrata</taxon>
        <taxon>Euteleostomi</taxon>
        <taxon>Actinopterygii</taxon>
        <taxon>Neopterygii</taxon>
        <taxon>Teleostei</taxon>
        <taxon>Neoteleostei</taxon>
        <taxon>Acanthomorphata</taxon>
        <taxon>Carangaria</taxon>
        <taxon>Pleuronectiformes</taxon>
        <taxon>Pleuronectoidei</taxon>
        <taxon>Pleuronectidae</taxon>
        <taxon>Pleuronectes</taxon>
    </lineage>
</organism>
<dbReference type="Proteomes" id="UP001153269">
    <property type="component" value="Unassembled WGS sequence"/>
</dbReference>
<dbReference type="AlphaFoldDB" id="A0A9N7VGP7"/>
<proteinExistence type="predicted"/>
<comment type="caution">
    <text evidence="2">The sequence shown here is derived from an EMBL/GenBank/DDBJ whole genome shotgun (WGS) entry which is preliminary data.</text>
</comment>
<feature type="compositionally biased region" description="Polar residues" evidence="1">
    <location>
        <begin position="191"/>
        <end position="206"/>
    </location>
</feature>
<sequence>MDRKTQALGIERFTDMWSSGARRFLSAHFTEAGSGLAERSEMKIWRNPERLHEHEETSDNTEQSSESPRALDVTMLPRGRSEVSRQLCAMPGTSGTNGLMPDTPPVTATAKLRSRLSSSDSFTRRQGATCACLFQQDSDFTRSSQPVPPAPVPTRTSRPSPPPPHTHTHVTPSHPNTITPPTHPSPCHWSQLETPQHSRFSAIPSQ</sequence>
<feature type="region of interest" description="Disordered" evidence="1">
    <location>
        <begin position="46"/>
        <end position="78"/>
    </location>
</feature>
<feature type="compositionally biased region" description="Basic and acidic residues" evidence="1">
    <location>
        <begin position="46"/>
        <end position="57"/>
    </location>
</feature>
<name>A0A9N7VGP7_PLEPL</name>
<reference evidence="2" key="1">
    <citation type="submission" date="2020-03" db="EMBL/GenBank/DDBJ databases">
        <authorList>
            <person name="Weist P."/>
        </authorList>
    </citation>
    <scope>NUCLEOTIDE SEQUENCE</scope>
</reference>
<evidence type="ECO:0000313" key="2">
    <source>
        <dbReference type="EMBL" id="CAB1451986.1"/>
    </source>
</evidence>
<protein>
    <submittedName>
        <fullName evidence="2">Uncharacterized protein</fullName>
    </submittedName>
</protein>